<evidence type="ECO:0000313" key="3">
    <source>
        <dbReference type="EMBL" id="NBE55157.1"/>
    </source>
</evidence>
<reference evidence="3" key="1">
    <citation type="submission" date="2020-01" db="EMBL/GenBank/DDBJ databases">
        <title>Whole-genome analyses of novel actinobacteria.</title>
        <authorList>
            <person name="Sahin N."/>
        </authorList>
    </citation>
    <scope>NUCLEOTIDE SEQUENCE</scope>
    <source>
        <strain evidence="3">YC537</strain>
    </source>
</reference>
<dbReference type="Gene3D" id="3.50.50.60">
    <property type="entry name" value="FAD/NAD(P)-binding domain"/>
    <property type="match status" value="1"/>
</dbReference>
<protein>
    <submittedName>
        <fullName evidence="3">FAD-binding protein</fullName>
    </submittedName>
</protein>
<dbReference type="PANTHER" id="PTHR43422">
    <property type="entry name" value="THIAMINE THIAZOLE SYNTHASE"/>
    <property type="match status" value="1"/>
</dbReference>
<sequence>MLTAGVLADYAGQVTVIDRDALPAGPRPRKSLPQARHAHLLWSGGARSFERLLPGVTEEWLAAGARRIPLPTGMVTMSAQGWLRRWPKEMQFMITCSRDLLDWTVRRRVTARDNVSVLHQHEMRHLTGDARRVTGAVVRGADGTEQTLTADLVVDATGRSSQAPQWLDALGVRGIEEATVDSGLVYATRVYHAPPDASEFPLINVQSVPSARVPGQTATIVPIENDQWLVTLSGTRGGEPTRDPAAFEPFARTVRHPVVADVLAHTTPVTERVTVSRSTVNRRRYFENAHTWPDGFLAVGDSVATYNPLYGHGMSVAAQGVEALSDALDSRNPHTPGFTRDVQGAIGRTTNLPWTLATSQDILYPEAVGHRPPKGTALINSYADRLVRTAIGRAQVMEAFLAVITLSEKPAARWLHPDTAIGVLRGPGLPPLDGPPLTEQEIKTATGGSPDLTATPKATGRE</sequence>
<evidence type="ECO:0000259" key="2">
    <source>
        <dbReference type="Pfam" id="PF01494"/>
    </source>
</evidence>
<feature type="region of interest" description="Disordered" evidence="1">
    <location>
        <begin position="427"/>
        <end position="462"/>
    </location>
</feature>
<dbReference type="AlphaFoldDB" id="A0A964UYD9"/>
<evidence type="ECO:0000313" key="4">
    <source>
        <dbReference type="Proteomes" id="UP000598297"/>
    </source>
</evidence>
<dbReference type="SUPFAM" id="SSF51905">
    <property type="entry name" value="FAD/NAD(P)-binding domain"/>
    <property type="match status" value="1"/>
</dbReference>
<keyword evidence="4" id="KW-1185">Reference proteome</keyword>
<dbReference type="Proteomes" id="UP000598297">
    <property type="component" value="Unassembled WGS sequence"/>
</dbReference>
<dbReference type="Pfam" id="PF01494">
    <property type="entry name" value="FAD_binding_3"/>
    <property type="match status" value="1"/>
</dbReference>
<feature type="domain" description="FAD-binding" evidence="2">
    <location>
        <begin position="90"/>
        <end position="328"/>
    </location>
</feature>
<dbReference type="GO" id="GO:0071949">
    <property type="term" value="F:FAD binding"/>
    <property type="evidence" value="ECO:0007669"/>
    <property type="project" value="InterPro"/>
</dbReference>
<dbReference type="EMBL" id="JAAAHS010000288">
    <property type="protein sequence ID" value="NBE55157.1"/>
    <property type="molecule type" value="Genomic_DNA"/>
</dbReference>
<dbReference type="OrthoDB" id="9790035at2"/>
<proteinExistence type="predicted"/>
<evidence type="ECO:0000256" key="1">
    <source>
        <dbReference type="SAM" id="MobiDB-lite"/>
    </source>
</evidence>
<dbReference type="InterPro" id="IPR002938">
    <property type="entry name" value="FAD-bd"/>
</dbReference>
<gene>
    <name evidence="3" type="ORF">GUY60_27785</name>
</gene>
<accession>A0A964UYD9</accession>
<dbReference type="InterPro" id="IPR036188">
    <property type="entry name" value="FAD/NAD-bd_sf"/>
</dbReference>
<dbReference type="PANTHER" id="PTHR43422:SF3">
    <property type="entry name" value="THIAMINE THIAZOLE SYNTHASE"/>
    <property type="match status" value="1"/>
</dbReference>
<comment type="caution">
    <text evidence="3">The sequence shown here is derived from an EMBL/GenBank/DDBJ whole genome shotgun (WGS) entry which is preliminary data.</text>
</comment>
<organism evidence="3 4">
    <name type="scientific">Streptomyces boluensis</name>
    <dbReference type="NCBI Taxonomy" id="1775135"/>
    <lineage>
        <taxon>Bacteria</taxon>
        <taxon>Bacillati</taxon>
        <taxon>Actinomycetota</taxon>
        <taxon>Actinomycetes</taxon>
        <taxon>Kitasatosporales</taxon>
        <taxon>Streptomycetaceae</taxon>
        <taxon>Streptomyces</taxon>
    </lineage>
</organism>
<name>A0A964UYD9_9ACTN</name>